<evidence type="ECO:0000256" key="1">
    <source>
        <dbReference type="SAM" id="MobiDB-lite"/>
    </source>
</evidence>
<dbReference type="Gene3D" id="3.90.1580.10">
    <property type="entry name" value="paralog of FGE (formylglycine-generating enzyme)"/>
    <property type="match status" value="1"/>
</dbReference>
<keyword evidence="2" id="KW-0732">Signal</keyword>
<evidence type="ECO:0000259" key="3">
    <source>
        <dbReference type="Pfam" id="PF03781"/>
    </source>
</evidence>
<dbReference type="Proteomes" id="UP000237968">
    <property type="component" value="Unassembled WGS sequence"/>
</dbReference>
<reference evidence="4 5" key="1">
    <citation type="submission" date="2018-03" db="EMBL/GenBank/DDBJ databases">
        <title>Draft Genome Sequences of the Obligatory Marine Myxobacteria Enhygromyxa salina SWB005.</title>
        <authorList>
            <person name="Poehlein A."/>
            <person name="Moghaddam J.A."/>
            <person name="Harms H."/>
            <person name="Alanjari M."/>
            <person name="Koenig G.M."/>
            <person name="Daniel R."/>
            <person name="Schaeberle T.F."/>
        </authorList>
    </citation>
    <scope>NUCLEOTIDE SEQUENCE [LARGE SCALE GENOMIC DNA]</scope>
    <source>
        <strain evidence="4 5">SWB005</strain>
    </source>
</reference>
<sequence>MTTTTTTTTNIKTKTSTKLAVTGCLAAILGVFALGATTGAPEGAPEGAQISPGPVAAEDDECPPGEASAGMGPEMVRLPDGFCIDTTEVTRGQYRAWLETTPSTEGQPSACAQNEDFEPSCAWPPPDHEASYPVVCVDWCDARAYCEAAGKRLCGQIGGGGYDFDSYDDASVSEWHAACTSGGEYDYTYGDALDTQICRGADAEDYTTWGFVEVGTLPGCHSPVDAYSGVYDLSGNAAEWDNGCDGDTPDSPCRIRGGSFEFNDVGLRCAMAADLRWPRMRQVVSVGFRCCAD</sequence>
<evidence type="ECO:0000256" key="2">
    <source>
        <dbReference type="SAM" id="SignalP"/>
    </source>
</evidence>
<dbReference type="RefSeq" id="WP_181198277.1">
    <property type="nucleotide sequence ID" value="NZ_PVNK01000257.1"/>
</dbReference>
<feature type="domain" description="Sulfatase-modifying factor enzyme-like" evidence="3">
    <location>
        <begin position="73"/>
        <end position="291"/>
    </location>
</feature>
<dbReference type="SUPFAM" id="SSF56436">
    <property type="entry name" value="C-type lectin-like"/>
    <property type="match status" value="1"/>
</dbReference>
<feature type="region of interest" description="Disordered" evidence="1">
    <location>
        <begin position="40"/>
        <end position="73"/>
    </location>
</feature>
<dbReference type="GO" id="GO:0120147">
    <property type="term" value="F:formylglycine-generating oxidase activity"/>
    <property type="evidence" value="ECO:0007669"/>
    <property type="project" value="TreeGrafter"/>
</dbReference>
<accession>A0A2S9XE06</accession>
<dbReference type="AlphaFoldDB" id="A0A2S9XE06"/>
<keyword evidence="5" id="KW-1185">Reference proteome</keyword>
<proteinExistence type="predicted"/>
<gene>
    <name evidence="4" type="ORF">ENSA5_58310</name>
</gene>
<dbReference type="PANTHER" id="PTHR23150:SF19">
    <property type="entry name" value="FORMYLGLYCINE-GENERATING ENZYME"/>
    <property type="match status" value="1"/>
</dbReference>
<dbReference type="PANTHER" id="PTHR23150">
    <property type="entry name" value="SULFATASE MODIFYING FACTOR 1, 2"/>
    <property type="match status" value="1"/>
</dbReference>
<name>A0A2S9XE06_9BACT</name>
<evidence type="ECO:0000313" key="5">
    <source>
        <dbReference type="Proteomes" id="UP000237968"/>
    </source>
</evidence>
<dbReference type="InterPro" id="IPR016187">
    <property type="entry name" value="CTDL_fold"/>
</dbReference>
<comment type="caution">
    <text evidence="4">The sequence shown here is derived from an EMBL/GenBank/DDBJ whole genome shotgun (WGS) entry which is preliminary data.</text>
</comment>
<dbReference type="InterPro" id="IPR042095">
    <property type="entry name" value="SUMF_sf"/>
</dbReference>
<protein>
    <submittedName>
        <fullName evidence="4">Formylglycine-generating sulfatase enzyme</fullName>
    </submittedName>
</protein>
<organism evidence="4 5">
    <name type="scientific">Enhygromyxa salina</name>
    <dbReference type="NCBI Taxonomy" id="215803"/>
    <lineage>
        <taxon>Bacteria</taxon>
        <taxon>Pseudomonadati</taxon>
        <taxon>Myxococcota</taxon>
        <taxon>Polyangia</taxon>
        <taxon>Nannocystales</taxon>
        <taxon>Nannocystaceae</taxon>
        <taxon>Enhygromyxa</taxon>
    </lineage>
</organism>
<feature type="signal peptide" evidence="2">
    <location>
        <begin position="1"/>
        <end position="33"/>
    </location>
</feature>
<feature type="chain" id="PRO_5015749281" evidence="2">
    <location>
        <begin position="34"/>
        <end position="293"/>
    </location>
</feature>
<dbReference type="Pfam" id="PF03781">
    <property type="entry name" value="FGE-sulfatase"/>
    <property type="match status" value="1"/>
</dbReference>
<dbReference type="EMBL" id="PVNK01000257">
    <property type="protein sequence ID" value="PRP91094.1"/>
    <property type="molecule type" value="Genomic_DNA"/>
</dbReference>
<evidence type="ECO:0000313" key="4">
    <source>
        <dbReference type="EMBL" id="PRP91094.1"/>
    </source>
</evidence>
<dbReference type="InterPro" id="IPR051043">
    <property type="entry name" value="Sulfatase_Mod_Factor_Kinase"/>
</dbReference>
<dbReference type="InterPro" id="IPR005532">
    <property type="entry name" value="SUMF_dom"/>
</dbReference>